<feature type="region of interest" description="Disordered" evidence="10">
    <location>
        <begin position="1"/>
        <end position="20"/>
    </location>
</feature>
<evidence type="ECO:0000256" key="9">
    <source>
        <dbReference type="ARBA" id="ARBA00023295"/>
    </source>
</evidence>
<keyword evidence="8" id="KW-0234">DNA repair</keyword>
<name>A0ABP5IHW0_9MICO</name>
<gene>
    <name evidence="12" type="ORF">GCM10009823_21420</name>
</gene>
<keyword evidence="13" id="KW-1185">Reference proteome</keyword>
<dbReference type="PANTHER" id="PTHR42944">
    <property type="entry name" value="ADENINE DNA GLYCOSYLASE"/>
    <property type="match status" value="1"/>
</dbReference>
<keyword evidence="7" id="KW-0411">Iron-sulfur</keyword>
<keyword evidence="6" id="KW-0408">Iron</keyword>
<accession>A0ABP5IHW0</accession>
<evidence type="ECO:0000256" key="7">
    <source>
        <dbReference type="ARBA" id="ARBA00023014"/>
    </source>
</evidence>
<dbReference type="RefSeq" id="WP_291797557.1">
    <property type="nucleotide sequence ID" value="NZ_BAAAPZ010000008.1"/>
</dbReference>
<evidence type="ECO:0000259" key="11">
    <source>
        <dbReference type="SMART" id="SM00478"/>
    </source>
</evidence>
<dbReference type="Proteomes" id="UP001500984">
    <property type="component" value="Unassembled WGS sequence"/>
</dbReference>
<dbReference type="InterPro" id="IPR023170">
    <property type="entry name" value="HhH_base_excis_C"/>
</dbReference>
<evidence type="ECO:0000256" key="5">
    <source>
        <dbReference type="ARBA" id="ARBA00022801"/>
    </source>
</evidence>
<evidence type="ECO:0000256" key="3">
    <source>
        <dbReference type="ARBA" id="ARBA00022723"/>
    </source>
</evidence>
<evidence type="ECO:0000256" key="10">
    <source>
        <dbReference type="SAM" id="MobiDB-lite"/>
    </source>
</evidence>
<evidence type="ECO:0000256" key="4">
    <source>
        <dbReference type="ARBA" id="ARBA00022763"/>
    </source>
</evidence>
<dbReference type="Pfam" id="PF00730">
    <property type="entry name" value="HhH-GPD"/>
    <property type="match status" value="1"/>
</dbReference>
<dbReference type="SMART" id="SM00478">
    <property type="entry name" value="ENDO3c"/>
    <property type="match status" value="1"/>
</dbReference>
<keyword evidence="3" id="KW-0479">Metal-binding</keyword>
<keyword evidence="9" id="KW-0326">Glycosidase</keyword>
<evidence type="ECO:0000256" key="8">
    <source>
        <dbReference type="ARBA" id="ARBA00023204"/>
    </source>
</evidence>
<evidence type="ECO:0000313" key="12">
    <source>
        <dbReference type="EMBL" id="GAA2099518.1"/>
    </source>
</evidence>
<protein>
    <submittedName>
        <fullName evidence="12">A/G-specific adenine glycosylase</fullName>
    </submittedName>
</protein>
<dbReference type="Gene3D" id="1.10.1670.10">
    <property type="entry name" value="Helix-hairpin-Helix base-excision DNA repair enzymes (C-terminal)"/>
    <property type="match status" value="1"/>
</dbReference>
<dbReference type="InterPro" id="IPR011257">
    <property type="entry name" value="DNA_glycosylase"/>
</dbReference>
<evidence type="ECO:0000313" key="13">
    <source>
        <dbReference type="Proteomes" id="UP001500984"/>
    </source>
</evidence>
<evidence type="ECO:0000256" key="2">
    <source>
        <dbReference type="ARBA" id="ARBA00008343"/>
    </source>
</evidence>
<dbReference type="SMART" id="SM00525">
    <property type="entry name" value="FES"/>
    <property type="match status" value="1"/>
</dbReference>
<comment type="cofactor">
    <cofactor evidence="1">
        <name>[4Fe-4S] cluster</name>
        <dbReference type="ChEBI" id="CHEBI:49883"/>
    </cofactor>
</comment>
<dbReference type="EMBL" id="BAAAPZ010000008">
    <property type="protein sequence ID" value="GAA2099518.1"/>
    <property type="molecule type" value="Genomic_DNA"/>
</dbReference>
<keyword evidence="5" id="KW-0378">Hydrolase</keyword>
<dbReference type="Gene3D" id="1.10.340.30">
    <property type="entry name" value="Hypothetical protein, domain 2"/>
    <property type="match status" value="1"/>
</dbReference>
<proteinExistence type="inferred from homology"/>
<dbReference type="CDD" id="cd00056">
    <property type="entry name" value="ENDO3c"/>
    <property type="match status" value="1"/>
</dbReference>
<dbReference type="SUPFAM" id="SSF48150">
    <property type="entry name" value="DNA-glycosylase"/>
    <property type="match status" value="1"/>
</dbReference>
<dbReference type="InterPro" id="IPR003265">
    <property type="entry name" value="HhH-GPD_domain"/>
</dbReference>
<keyword evidence="4" id="KW-0227">DNA damage</keyword>
<evidence type="ECO:0000256" key="6">
    <source>
        <dbReference type="ARBA" id="ARBA00023004"/>
    </source>
</evidence>
<comment type="similarity">
    <text evidence="2">Belongs to the Nth/MutY family.</text>
</comment>
<organism evidence="12 13">
    <name type="scientific">Brevibacterium salitolerans</name>
    <dbReference type="NCBI Taxonomy" id="1403566"/>
    <lineage>
        <taxon>Bacteria</taxon>
        <taxon>Bacillati</taxon>
        <taxon>Actinomycetota</taxon>
        <taxon>Actinomycetes</taxon>
        <taxon>Micrococcales</taxon>
        <taxon>Brevibacteriaceae</taxon>
        <taxon>Brevibacterium</taxon>
    </lineage>
</organism>
<dbReference type="Pfam" id="PF10576">
    <property type="entry name" value="EndIII_4Fe-2S"/>
    <property type="match status" value="1"/>
</dbReference>
<dbReference type="InterPro" id="IPR003651">
    <property type="entry name" value="Endonuclease3_FeS-loop_motif"/>
</dbReference>
<dbReference type="InterPro" id="IPR044298">
    <property type="entry name" value="MIG/MutY"/>
</dbReference>
<feature type="domain" description="HhH-GPD" evidence="11">
    <location>
        <begin position="66"/>
        <end position="216"/>
    </location>
</feature>
<comment type="caution">
    <text evidence="12">The sequence shown here is derived from an EMBL/GenBank/DDBJ whole genome shotgun (WGS) entry which is preliminary data.</text>
</comment>
<sequence>MTHRSTHQQPAVSPVTDVPSALPPVDAQVLAETQRAVVGWYRAHARDLPWRESAATAWSILVCEVMSQQTPVVRVLPRWEAWMARWPRPSDLAAAPASEVLLAWDSLGYPRRALRLQETARAIAELHGDSVPDSEAALRALPGVGDYTAAAVTSFAHGQRTAVLDVNVRRVLARSLAGLEHRPSSVSRRERAWAEALVPAEDHVEWNAGLMELGALVCTSRSPSCEQCPLAQHCVWLAAGRPAHPTAARRTQAWAGTDRQLRGAIMRCLREASAAEQEGVPVRLLTAPLTELTDDEAEALAALPAPVHSAVMAVRNLDAGGERTARLVADLLSDGLAQRTDAALHLPH</sequence>
<dbReference type="PANTHER" id="PTHR42944:SF1">
    <property type="entry name" value="ADENINE DNA GLYCOSYLASE"/>
    <property type="match status" value="1"/>
</dbReference>
<reference evidence="13" key="1">
    <citation type="journal article" date="2019" name="Int. J. Syst. Evol. Microbiol.">
        <title>The Global Catalogue of Microorganisms (GCM) 10K type strain sequencing project: providing services to taxonomists for standard genome sequencing and annotation.</title>
        <authorList>
            <consortium name="The Broad Institute Genomics Platform"/>
            <consortium name="The Broad Institute Genome Sequencing Center for Infectious Disease"/>
            <person name="Wu L."/>
            <person name="Ma J."/>
        </authorList>
    </citation>
    <scope>NUCLEOTIDE SEQUENCE [LARGE SCALE GENOMIC DNA]</scope>
    <source>
        <strain evidence="13">JCM 15900</strain>
    </source>
</reference>
<evidence type="ECO:0000256" key="1">
    <source>
        <dbReference type="ARBA" id="ARBA00001966"/>
    </source>
</evidence>